<proteinExistence type="predicted"/>
<reference evidence="2" key="2">
    <citation type="journal article" date="2016" name="Genome Announc.">
        <title>Complete Genome Sequences of Seven Helicoverpa armigera SNPV-AC53-Derived Strains.</title>
        <authorList>
            <person name="Noune C."/>
            <person name="Hauxwell C."/>
        </authorList>
    </citation>
    <scope>NUCLEOTIDE SEQUENCE</scope>
    <source>
        <strain evidence="2">AC53C3</strain>
        <strain evidence="3">AC53C5</strain>
        <strain evidence="4">AC53C6</strain>
        <strain evidence="5">AC53C9</strain>
        <strain evidence="6">AC53T2</strain>
        <strain evidence="9">AC53T5</strain>
    </source>
</reference>
<accession>A0A075TSA6</accession>
<name>A0A075TSA6_9ABAC</name>
<dbReference type="InterPro" id="IPR007799">
    <property type="entry name" value="Baculo_p47"/>
</dbReference>
<evidence type="ECO:0000313" key="1">
    <source>
        <dbReference type="EMBL" id="AIG63077.1"/>
    </source>
</evidence>
<evidence type="ECO:0000313" key="7">
    <source>
        <dbReference type="EMBL" id="AMN16062.1"/>
    </source>
</evidence>
<dbReference type="GO" id="GO:0046782">
    <property type="term" value="P:regulation of viral transcription"/>
    <property type="evidence" value="ECO:0007669"/>
    <property type="project" value="InterPro"/>
</dbReference>
<evidence type="ECO:0000313" key="9">
    <source>
        <dbReference type="EMBL" id="AMN16338.1"/>
    </source>
</evidence>
<dbReference type="EMBL" id="KU738901">
    <property type="protein sequence ID" value="AMN15924.1"/>
    <property type="molecule type" value="Genomic_DNA"/>
</dbReference>
<evidence type="ECO:0000313" key="3">
    <source>
        <dbReference type="EMBL" id="AMN15510.1"/>
    </source>
</evidence>
<dbReference type="EMBL" id="KJ909666">
    <property type="protein sequence ID" value="AIG63077.1"/>
    <property type="molecule type" value="Genomic_DNA"/>
</dbReference>
<evidence type="ECO:0000313" key="4">
    <source>
        <dbReference type="EMBL" id="AMN15648.1"/>
    </source>
</evidence>
<dbReference type="EMBL" id="KU738898">
    <property type="protein sequence ID" value="AMN15510.1"/>
    <property type="molecule type" value="Genomic_DNA"/>
</dbReference>
<dbReference type="EMBL" id="KU738904">
    <property type="protein sequence ID" value="AMN16338.1"/>
    <property type="molecule type" value="Genomic_DNA"/>
</dbReference>
<reference evidence="1" key="1">
    <citation type="journal article" date="2015" name="Genome Announc.">
        <title>Complete Genome Sequences of Helicoverpa armigera Single Nucleopolyhedrovirus Strains AC53 and H25EA1 from Australia.</title>
        <authorList>
            <person name="Noune C."/>
            <person name="Hauxwell C."/>
        </authorList>
    </citation>
    <scope>NUCLEOTIDE SEQUENCE</scope>
    <source>
        <strain evidence="1">AC53</strain>
    </source>
</reference>
<protein>
    <submittedName>
        <fullName evidence="1">p47</fullName>
    </submittedName>
</protein>
<dbReference type="EMBL" id="KU738899">
    <property type="protein sequence ID" value="AMN15648.1"/>
    <property type="molecule type" value="Genomic_DNA"/>
</dbReference>
<dbReference type="EMBL" id="KU738903">
    <property type="protein sequence ID" value="AMN16200.1"/>
    <property type="molecule type" value="Genomic_DNA"/>
</dbReference>
<dbReference type="EMBL" id="KU738897">
    <property type="protein sequence ID" value="AMN15372.1"/>
    <property type="molecule type" value="Genomic_DNA"/>
</dbReference>
<organism evidence="1">
    <name type="scientific">Helicoverpa SNPV AC53</name>
    <dbReference type="NCBI Taxonomy" id="1569367"/>
    <lineage>
        <taxon>Viruses</taxon>
        <taxon>Viruses incertae sedis</taxon>
        <taxon>Naldaviricetes</taxon>
        <taxon>Lefavirales</taxon>
        <taxon>Baculoviridae</taxon>
        <taxon>Alphabaculovirus</taxon>
        <taxon>Alphabaculovirus helarmigerae</taxon>
    </lineage>
</organism>
<dbReference type="EMBL" id="KU738900">
    <property type="protein sequence ID" value="AMN15786.1"/>
    <property type="molecule type" value="Genomic_DNA"/>
</dbReference>
<dbReference type="EMBL" id="KU738902">
    <property type="protein sequence ID" value="AMN16062.1"/>
    <property type="molecule type" value="Genomic_DNA"/>
</dbReference>
<gene>
    <name evidence="1" type="ORF">HaSNPV-AC53_035</name>
</gene>
<evidence type="ECO:0000313" key="6">
    <source>
        <dbReference type="EMBL" id="AMN15924.1"/>
    </source>
</evidence>
<evidence type="ECO:0000313" key="2">
    <source>
        <dbReference type="EMBL" id="AMN15372.1"/>
    </source>
</evidence>
<reference evidence="1" key="3">
    <citation type="submission" date="2016-08" db="EMBL/GenBank/DDBJ databases">
        <authorList>
            <person name="Seilhamer J.J."/>
        </authorList>
    </citation>
    <scope>NUCLEOTIDE SEQUENCE</scope>
    <source>
        <strain evidence="1">AC53</strain>
        <strain evidence="7">AC53T4.1</strain>
        <strain evidence="8">AC53T4.2</strain>
    </source>
</reference>
<sequence length="412" mass="48092">MTTAASTPSVKKNDTTAMFARYFDVQSQPLPQCCKYLADEITMYLLHLKGASVDDVANMFTVDEVFLVDAHGFVQLKKRTVLFDINAVAQSTPDDLDMYVNLTRGANLTAHQIRLFKLLVRDRWYKGDHVRMKKMLTQPNVDNLVSFACNVLWERGYENHYTLGQQLSIRITTKLIQSGLDFKHQQQNATATAINRGWNDVAFEKFLASFTSISDVIKRHRFSTKYIVFELEPHHSVELKRLLAAEFCIIENCHLPNLCATQLDDDKNSLQYCRKLQQLLVNKYINVLFVTDVEYYLKEGHYMFYLYNSLKLYYYCLRNQFVFHECDYEMIFLLNLIISLEWCNKGHLNSFTLEKSVIYNPLELSTRRLNSLKRAAVQSRIVHNDSEIKMDFIHGKRIKTGTHYGHRIVQLE</sequence>
<evidence type="ECO:0000313" key="8">
    <source>
        <dbReference type="EMBL" id="AMN16200.1"/>
    </source>
</evidence>
<dbReference type="Pfam" id="PF05112">
    <property type="entry name" value="Baculo_p47"/>
    <property type="match status" value="1"/>
</dbReference>
<evidence type="ECO:0000313" key="5">
    <source>
        <dbReference type="EMBL" id="AMN15786.1"/>
    </source>
</evidence>